<feature type="non-terminal residue" evidence="1">
    <location>
        <position position="1"/>
    </location>
</feature>
<protein>
    <submittedName>
        <fullName evidence="1">Uncharacterized protein</fullName>
    </submittedName>
</protein>
<proteinExistence type="predicted"/>
<accession>A0ABS5RMN8</accession>
<reference evidence="1 2" key="1">
    <citation type="submission" date="2021-05" db="EMBL/GenBank/DDBJ databases">
        <title>Mycobacterium acidophilum sp. nov., an extremely acid-tolerant member of the genus Mycobacterium.</title>
        <authorList>
            <person name="Xia J."/>
        </authorList>
    </citation>
    <scope>NUCLEOTIDE SEQUENCE [LARGE SCALE GENOMIC DNA]</scope>
    <source>
        <strain evidence="1 2">M1</strain>
    </source>
</reference>
<organism evidence="1 2">
    <name type="scientific">Mycolicibacter acidiphilus</name>
    <dbReference type="NCBI Taxonomy" id="2835306"/>
    <lineage>
        <taxon>Bacteria</taxon>
        <taxon>Bacillati</taxon>
        <taxon>Actinomycetota</taxon>
        <taxon>Actinomycetes</taxon>
        <taxon>Mycobacteriales</taxon>
        <taxon>Mycobacteriaceae</taxon>
        <taxon>Mycolicibacter</taxon>
    </lineage>
</organism>
<dbReference type="Proteomes" id="UP001519535">
    <property type="component" value="Unassembled WGS sequence"/>
</dbReference>
<keyword evidence="2" id="KW-1185">Reference proteome</keyword>
<sequence length="101" mass="11698">TPVHALSIRKSRFNPAAPGHVQWVQRNDEKWYRAEWVDYQFEQERSWQIGVPGNPAAPHGGQNRWAPVSIQDIYNVHNSNPKIDIHIPDVCGQEFYIPPRS</sequence>
<evidence type="ECO:0000313" key="2">
    <source>
        <dbReference type="Proteomes" id="UP001519535"/>
    </source>
</evidence>
<evidence type="ECO:0000313" key="1">
    <source>
        <dbReference type="EMBL" id="MBS9535577.1"/>
    </source>
</evidence>
<comment type="caution">
    <text evidence="1">The sequence shown here is derived from an EMBL/GenBank/DDBJ whole genome shotgun (WGS) entry which is preliminary data.</text>
</comment>
<name>A0ABS5RMN8_9MYCO</name>
<dbReference type="EMBL" id="JAHCLR010000049">
    <property type="protein sequence ID" value="MBS9535577.1"/>
    <property type="molecule type" value="Genomic_DNA"/>
</dbReference>
<gene>
    <name evidence="1" type="ORF">KIH27_18485</name>
</gene>